<proteinExistence type="predicted"/>
<gene>
    <name evidence="2" type="ORF">GCM10022222_09560</name>
</gene>
<keyword evidence="1" id="KW-0812">Transmembrane</keyword>
<organism evidence="2 3">
    <name type="scientific">Amycolatopsis ultiminotia</name>
    <dbReference type="NCBI Taxonomy" id="543629"/>
    <lineage>
        <taxon>Bacteria</taxon>
        <taxon>Bacillati</taxon>
        <taxon>Actinomycetota</taxon>
        <taxon>Actinomycetes</taxon>
        <taxon>Pseudonocardiales</taxon>
        <taxon>Pseudonocardiaceae</taxon>
        <taxon>Amycolatopsis</taxon>
    </lineage>
</organism>
<protein>
    <recommendedName>
        <fullName evidence="4">MFS transporter</fullName>
    </recommendedName>
</protein>
<evidence type="ECO:0000313" key="3">
    <source>
        <dbReference type="Proteomes" id="UP001500689"/>
    </source>
</evidence>
<name>A0ABP6V7N3_9PSEU</name>
<evidence type="ECO:0000256" key="1">
    <source>
        <dbReference type="SAM" id="Phobius"/>
    </source>
</evidence>
<comment type="caution">
    <text evidence="2">The sequence shown here is derived from an EMBL/GenBank/DDBJ whole genome shotgun (WGS) entry which is preliminary data.</text>
</comment>
<accession>A0ABP6V7N3</accession>
<dbReference type="SUPFAM" id="SSF103473">
    <property type="entry name" value="MFS general substrate transporter"/>
    <property type="match status" value="1"/>
</dbReference>
<sequence>MPRSRAGAGPVPQAGAECLSWRWIFFVNIPLYLVTIGAITAKFRERVERREHSIDYRSATLLTAGLTLVVPQGAQACRRRGLRGRNGAAGGVRARGTSLAEPVLPLWVFRRRLLVASGTVSACAGAVLT</sequence>
<dbReference type="EMBL" id="BAAAZN010000001">
    <property type="protein sequence ID" value="GAA3528609.1"/>
    <property type="molecule type" value="Genomic_DNA"/>
</dbReference>
<keyword evidence="1" id="KW-1133">Transmembrane helix</keyword>
<evidence type="ECO:0000313" key="2">
    <source>
        <dbReference type="EMBL" id="GAA3528609.1"/>
    </source>
</evidence>
<reference evidence="3" key="1">
    <citation type="journal article" date="2019" name="Int. J. Syst. Evol. Microbiol.">
        <title>The Global Catalogue of Microorganisms (GCM) 10K type strain sequencing project: providing services to taxonomists for standard genome sequencing and annotation.</title>
        <authorList>
            <consortium name="The Broad Institute Genomics Platform"/>
            <consortium name="The Broad Institute Genome Sequencing Center for Infectious Disease"/>
            <person name="Wu L."/>
            <person name="Ma J."/>
        </authorList>
    </citation>
    <scope>NUCLEOTIDE SEQUENCE [LARGE SCALE GENOMIC DNA]</scope>
    <source>
        <strain evidence="3">JCM 16898</strain>
    </source>
</reference>
<keyword evidence="1" id="KW-0472">Membrane</keyword>
<feature type="transmembrane region" description="Helical" evidence="1">
    <location>
        <begin position="20"/>
        <end position="41"/>
    </location>
</feature>
<keyword evidence="3" id="KW-1185">Reference proteome</keyword>
<dbReference type="InterPro" id="IPR036259">
    <property type="entry name" value="MFS_trans_sf"/>
</dbReference>
<evidence type="ECO:0008006" key="4">
    <source>
        <dbReference type="Google" id="ProtNLM"/>
    </source>
</evidence>
<dbReference type="Proteomes" id="UP001500689">
    <property type="component" value="Unassembled WGS sequence"/>
</dbReference>